<feature type="chain" id="PRO_5042163778" evidence="2">
    <location>
        <begin position="24"/>
        <end position="865"/>
    </location>
</feature>
<dbReference type="Pfam" id="PF25023">
    <property type="entry name" value="TEN_YD-shell"/>
    <property type="match status" value="1"/>
</dbReference>
<feature type="signal peptide" evidence="2">
    <location>
        <begin position="1"/>
        <end position="23"/>
    </location>
</feature>
<comment type="caution">
    <text evidence="4">The sequence shown here is derived from an EMBL/GenBank/DDBJ whole genome shotgun (WGS) entry which is preliminary data.</text>
</comment>
<dbReference type="InterPro" id="IPR050708">
    <property type="entry name" value="T6SS_VgrG/RHS"/>
</dbReference>
<dbReference type="PANTHER" id="PTHR32305:SF15">
    <property type="entry name" value="PROTEIN RHSA-RELATED"/>
    <property type="match status" value="1"/>
</dbReference>
<dbReference type="Proteomes" id="UP001143674">
    <property type="component" value="Unassembled WGS sequence"/>
</dbReference>
<sequence length="865" mass="93800">MRFHFRQAVLALLSSLIASMAFHVSDSHARRVTVMARTVYQLTAGTMNVVGNYDTPQAAAAAYLADLRANGCDEKCVRLSGWWEKSSSSSLYWGHTQQWCQEYVNVGQNFTIPEYCLGSPYPFMCPAGWTLDRGWRGGAGNEADPSIYEPTCFIDIPDQQCPEGSCHGQGDPIFPEDGTYRLSEVDYIDPRGTLSFQRYYNSSQHSMEPTLTRNVLPFNPPAGFSSVSSVGPGAGISGQFWISDGGYLQPFFGSFRYINSARTSGNLIQVSRPGGLFYDYNWGGTNASPSSPSTHDVLRFSPPASSSGATDWTVSGQWTIRRALSDETERYDANGVLRQIQFRNGQTNTLTYSDANTSANIAPGPGYLIGISDTFGKSLSLRYDGSGRLATLIDPVGQTVTYTYESVRSDWSRCAAPGCFRVKTVTYPDGKTKTYHWDEADYTSNAGSTNFQYNLLTGVTDENGQRYSTIRYDSQGRAVSTELAGGVFRYAFSNLQPRTSVTVTDPLGTQRTFNFVNAAGLTQLSSLTGAACDDCGPASATYDSNGNVASQTDFNGAVTCFGYDLVRNLETARIEGLPAGTACPTSLDGYTVPANARKISTQWHPVWRQPVKVASPKQITTYVFNGDSSQYCAPTSAKVDDTPIGVVCSQSIQPTTDANGSQGFGATTTGEVSTTQWTYDSDGQLLTVKGPRTDVNDQASFSYRALNDTANPPQYRRGDLYQITDALGRTTTIDQMDRNGRPLQMTDPNGVVTTFTYAPRGWLTNQTATPAGGAGQTTSYGYDNAGQLTKVMLPDGSFISLSYDGAHRLTGISDSQGNSITYTVDPMGNRTQEQAKDSGGTLSRQVTRVIDSLNRLQKVTVGAVQ</sequence>
<dbReference type="EMBL" id="JAIVEX010000010">
    <property type="protein sequence ID" value="MDB0523555.1"/>
    <property type="molecule type" value="Genomic_DNA"/>
</dbReference>
<evidence type="ECO:0000256" key="1">
    <source>
        <dbReference type="ARBA" id="ARBA00022737"/>
    </source>
</evidence>
<gene>
    <name evidence="4" type="ORF">LBW55_18280</name>
</gene>
<accession>A0AAE3NJY3</accession>
<evidence type="ECO:0000313" key="5">
    <source>
        <dbReference type="Proteomes" id="UP001143674"/>
    </source>
</evidence>
<dbReference type="RefSeq" id="WP_247588945.1">
    <property type="nucleotide sequence ID" value="NZ_JABZEH010000001.1"/>
</dbReference>
<proteinExistence type="predicted"/>
<evidence type="ECO:0000256" key="2">
    <source>
        <dbReference type="SAM" id="SignalP"/>
    </source>
</evidence>
<dbReference type="NCBIfam" id="TIGR01643">
    <property type="entry name" value="YD_repeat_2x"/>
    <property type="match status" value="1"/>
</dbReference>
<dbReference type="InterPro" id="IPR056823">
    <property type="entry name" value="TEN-like_YD-shell"/>
</dbReference>
<name>A0AAE3NJY3_RALSL</name>
<dbReference type="Gene3D" id="2.180.10.10">
    <property type="entry name" value="RHS repeat-associated core"/>
    <property type="match status" value="2"/>
</dbReference>
<evidence type="ECO:0000313" key="4">
    <source>
        <dbReference type="EMBL" id="MDB0523555.1"/>
    </source>
</evidence>
<dbReference type="AlphaFoldDB" id="A0AAE3NJY3"/>
<dbReference type="InterPro" id="IPR006530">
    <property type="entry name" value="YD"/>
</dbReference>
<dbReference type="PANTHER" id="PTHR32305">
    <property type="match status" value="1"/>
</dbReference>
<reference evidence="4" key="1">
    <citation type="submission" date="2021-09" db="EMBL/GenBank/DDBJ databases">
        <title>Genomic analysis of Ralstonia spp.</title>
        <authorList>
            <person name="Aburjaile F."/>
            <person name="Ariute J.C."/>
            <person name="Pais A.K.L."/>
            <person name="Albuquerque G.M.R."/>
            <person name="Silva A.M.F."/>
            <person name="Brenig B."/>
            <person name="Azevedo V."/>
            <person name="Matiuzzi M."/>
            <person name="Ramos R."/>
            <person name="Goes-Neto A."/>
            <person name="Soares S."/>
            <person name="Iseppon A.M.B."/>
            <person name="Souza E."/>
            <person name="Gama M."/>
        </authorList>
    </citation>
    <scope>NUCLEOTIDE SEQUENCE</scope>
    <source>
        <strain evidence="4">B4</strain>
    </source>
</reference>
<feature type="domain" description="Teneurin-like YD-shell" evidence="3">
    <location>
        <begin position="669"/>
        <end position="822"/>
    </location>
</feature>
<keyword evidence="2" id="KW-0732">Signal</keyword>
<keyword evidence="1" id="KW-0677">Repeat</keyword>
<evidence type="ECO:0000259" key="3">
    <source>
        <dbReference type="Pfam" id="PF25023"/>
    </source>
</evidence>
<protein>
    <submittedName>
        <fullName evidence="4">RHS repeat protein</fullName>
    </submittedName>
</protein>
<organism evidence="4 5">
    <name type="scientific">Ralstonia solanacearum</name>
    <name type="common">Pseudomonas solanacearum</name>
    <dbReference type="NCBI Taxonomy" id="305"/>
    <lineage>
        <taxon>Bacteria</taxon>
        <taxon>Pseudomonadati</taxon>
        <taxon>Pseudomonadota</taxon>
        <taxon>Betaproteobacteria</taxon>
        <taxon>Burkholderiales</taxon>
        <taxon>Burkholderiaceae</taxon>
        <taxon>Ralstonia</taxon>
        <taxon>Ralstonia solanacearum species complex</taxon>
    </lineage>
</organism>